<dbReference type="CDD" id="cd06464">
    <property type="entry name" value="ACD_sHsps-like"/>
    <property type="match status" value="1"/>
</dbReference>
<dbReference type="InterPro" id="IPR008978">
    <property type="entry name" value="HSP20-like_chaperone"/>
</dbReference>
<dbReference type="Proteomes" id="UP000054248">
    <property type="component" value="Unassembled WGS sequence"/>
</dbReference>
<evidence type="ECO:0008006" key="4">
    <source>
        <dbReference type="Google" id="ProtNLM"/>
    </source>
</evidence>
<dbReference type="AlphaFoldDB" id="A0A0C3QVH7"/>
<feature type="region of interest" description="Disordered" evidence="1">
    <location>
        <begin position="29"/>
        <end position="49"/>
    </location>
</feature>
<dbReference type="STRING" id="1051891.A0A0C3QVH7"/>
<reference evidence="2 3" key="1">
    <citation type="submission" date="2014-04" db="EMBL/GenBank/DDBJ databases">
        <authorList>
            <consortium name="DOE Joint Genome Institute"/>
            <person name="Kuo A."/>
            <person name="Girlanda M."/>
            <person name="Perotto S."/>
            <person name="Kohler A."/>
            <person name="Nagy L.G."/>
            <person name="Floudas D."/>
            <person name="Copeland A."/>
            <person name="Barry K.W."/>
            <person name="Cichocki N."/>
            <person name="Veneault-Fourrey C."/>
            <person name="LaButti K."/>
            <person name="Lindquist E.A."/>
            <person name="Lipzen A."/>
            <person name="Lundell T."/>
            <person name="Morin E."/>
            <person name="Murat C."/>
            <person name="Sun H."/>
            <person name="Tunlid A."/>
            <person name="Henrissat B."/>
            <person name="Grigoriev I.V."/>
            <person name="Hibbett D.S."/>
            <person name="Martin F."/>
            <person name="Nordberg H.P."/>
            <person name="Cantor M.N."/>
            <person name="Hua S.X."/>
        </authorList>
    </citation>
    <scope>NUCLEOTIDE SEQUENCE [LARGE SCALE GENOMIC DNA]</scope>
    <source>
        <strain evidence="2 3">MUT 4182</strain>
    </source>
</reference>
<organism evidence="2 3">
    <name type="scientific">Tulasnella calospora MUT 4182</name>
    <dbReference type="NCBI Taxonomy" id="1051891"/>
    <lineage>
        <taxon>Eukaryota</taxon>
        <taxon>Fungi</taxon>
        <taxon>Dikarya</taxon>
        <taxon>Basidiomycota</taxon>
        <taxon>Agaricomycotina</taxon>
        <taxon>Agaricomycetes</taxon>
        <taxon>Cantharellales</taxon>
        <taxon>Tulasnellaceae</taxon>
        <taxon>Tulasnella</taxon>
    </lineage>
</organism>
<protein>
    <recommendedName>
        <fullName evidence="4">SHSP domain-containing protein</fullName>
    </recommendedName>
</protein>
<keyword evidence="3" id="KW-1185">Reference proteome</keyword>
<dbReference type="Gene3D" id="2.60.40.790">
    <property type="match status" value="1"/>
</dbReference>
<feature type="compositionally biased region" description="Polar residues" evidence="1">
    <location>
        <begin position="34"/>
        <end position="49"/>
    </location>
</feature>
<name>A0A0C3QVH7_9AGAM</name>
<proteinExistence type="predicted"/>
<dbReference type="SUPFAM" id="SSF49764">
    <property type="entry name" value="HSP20-like chaperones"/>
    <property type="match status" value="1"/>
</dbReference>
<dbReference type="EMBL" id="KN822953">
    <property type="protein sequence ID" value="KIO32659.1"/>
    <property type="molecule type" value="Genomic_DNA"/>
</dbReference>
<reference evidence="3" key="2">
    <citation type="submission" date="2015-01" db="EMBL/GenBank/DDBJ databases">
        <title>Evolutionary Origins and Diversification of the Mycorrhizal Mutualists.</title>
        <authorList>
            <consortium name="DOE Joint Genome Institute"/>
            <consortium name="Mycorrhizal Genomics Consortium"/>
            <person name="Kohler A."/>
            <person name="Kuo A."/>
            <person name="Nagy L.G."/>
            <person name="Floudas D."/>
            <person name="Copeland A."/>
            <person name="Barry K.W."/>
            <person name="Cichocki N."/>
            <person name="Veneault-Fourrey C."/>
            <person name="LaButti K."/>
            <person name="Lindquist E.A."/>
            <person name="Lipzen A."/>
            <person name="Lundell T."/>
            <person name="Morin E."/>
            <person name="Murat C."/>
            <person name="Riley R."/>
            <person name="Ohm R."/>
            <person name="Sun H."/>
            <person name="Tunlid A."/>
            <person name="Henrissat B."/>
            <person name="Grigoriev I.V."/>
            <person name="Hibbett D.S."/>
            <person name="Martin F."/>
        </authorList>
    </citation>
    <scope>NUCLEOTIDE SEQUENCE [LARGE SCALE GENOMIC DNA]</scope>
    <source>
        <strain evidence="3">MUT 4182</strain>
    </source>
</reference>
<evidence type="ECO:0000313" key="3">
    <source>
        <dbReference type="Proteomes" id="UP000054248"/>
    </source>
</evidence>
<gene>
    <name evidence="2" type="ORF">M407DRAFT_18416</name>
</gene>
<sequence length="92" mass="10387">MSLSRALFNEFRPVLQMLDDPFFADPFSVVPQRHNPQTNNSNSQVSPWNKITRTPHVHLNDEADKYVIEAEVPGVPKENLDVSIGDNGREGD</sequence>
<accession>A0A0C3QVH7</accession>
<dbReference type="OrthoDB" id="1431247at2759"/>
<evidence type="ECO:0000256" key="1">
    <source>
        <dbReference type="SAM" id="MobiDB-lite"/>
    </source>
</evidence>
<dbReference type="HOGENOM" id="CLU_163520_0_0_1"/>
<evidence type="ECO:0000313" key="2">
    <source>
        <dbReference type="EMBL" id="KIO32659.1"/>
    </source>
</evidence>